<gene>
    <name evidence="4" type="ORF">TKK_006810</name>
</gene>
<dbReference type="PANTHER" id="PTHR24123:SF33">
    <property type="entry name" value="PROTEIN HOS4"/>
    <property type="match status" value="1"/>
</dbReference>
<keyword evidence="5" id="KW-1185">Reference proteome</keyword>
<feature type="repeat" description="ANK" evidence="3">
    <location>
        <begin position="11"/>
        <end position="43"/>
    </location>
</feature>
<dbReference type="PROSITE" id="PS50088">
    <property type="entry name" value="ANK_REPEAT"/>
    <property type="match status" value="2"/>
</dbReference>
<dbReference type="Pfam" id="PF12796">
    <property type="entry name" value="Ank_2"/>
    <property type="match status" value="1"/>
</dbReference>
<keyword evidence="2 3" id="KW-0040">ANK repeat</keyword>
<dbReference type="Gene3D" id="1.25.40.20">
    <property type="entry name" value="Ankyrin repeat-containing domain"/>
    <property type="match status" value="1"/>
</dbReference>
<organism evidence="4 5">
    <name type="scientific">Trichogramma kaykai</name>
    <dbReference type="NCBI Taxonomy" id="54128"/>
    <lineage>
        <taxon>Eukaryota</taxon>
        <taxon>Metazoa</taxon>
        <taxon>Ecdysozoa</taxon>
        <taxon>Arthropoda</taxon>
        <taxon>Hexapoda</taxon>
        <taxon>Insecta</taxon>
        <taxon>Pterygota</taxon>
        <taxon>Neoptera</taxon>
        <taxon>Endopterygota</taxon>
        <taxon>Hymenoptera</taxon>
        <taxon>Apocrita</taxon>
        <taxon>Proctotrupomorpha</taxon>
        <taxon>Chalcidoidea</taxon>
        <taxon>Trichogrammatidae</taxon>
        <taxon>Trichogramma</taxon>
    </lineage>
</organism>
<reference evidence="4 5" key="1">
    <citation type="journal article" date="2024" name="bioRxiv">
        <title>A reference genome for Trichogramma kaykai: A tiny desert-dwelling parasitoid wasp with competing sex-ratio distorters.</title>
        <authorList>
            <person name="Culotta J."/>
            <person name="Lindsey A.R."/>
        </authorList>
    </citation>
    <scope>NUCLEOTIDE SEQUENCE [LARGE SCALE GENOMIC DNA]</scope>
    <source>
        <strain evidence="4 5">KSX58</strain>
    </source>
</reference>
<protein>
    <submittedName>
        <fullName evidence="4">Uncharacterized protein</fullName>
    </submittedName>
</protein>
<dbReference type="InterPro" id="IPR002110">
    <property type="entry name" value="Ankyrin_rpt"/>
</dbReference>
<dbReference type="SUPFAM" id="SSF48403">
    <property type="entry name" value="Ankyrin repeat"/>
    <property type="match status" value="1"/>
</dbReference>
<accession>A0ABD2X2H5</accession>
<evidence type="ECO:0000313" key="4">
    <source>
        <dbReference type="EMBL" id="KAL3399533.1"/>
    </source>
</evidence>
<evidence type="ECO:0000313" key="5">
    <source>
        <dbReference type="Proteomes" id="UP001627154"/>
    </source>
</evidence>
<dbReference type="SMART" id="SM00248">
    <property type="entry name" value="ANK"/>
    <property type="match status" value="3"/>
</dbReference>
<dbReference type="PROSITE" id="PS50297">
    <property type="entry name" value="ANK_REP_REGION"/>
    <property type="match status" value="2"/>
</dbReference>
<feature type="repeat" description="ANK" evidence="3">
    <location>
        <begin position="85"/>
        <end position="117"/>
    </location>
</feature>
<comment type="caution">
    <text evidence="4">The sequence shown here is derived from an EMBL/GenBank/DDBJ whole genome shotgun (WGS) entry which is preliminary data.</text>
</comment>
<sequence length="306" mass="35366">MSVFINAQDKWGDTPLHLSLRYSRREAVEFLLRNGANPNLSNVKDGFTPLHVICNNFHSENLVETFFQIWDEKHLPVLVNAIDKIGRTPLHWAVANFLLHAVDLLLDHGANISRFDFPTETYYGAELKQDCHITVKMERASRALSILESLENRGYEMNRSDALTVMQFLAECRLLDKSEELEKCFFDNEEFAKVAKKEMVKPNLSLYDLIQLRPGEAAKLITFKKYCRIAFLVRTCDLPERYIEACALHLCEKMSRGFFRSWAIESFMKLTRYRLPLECCDLIIDESLTNKDLYSIFLAATSQSSS</sequence>
<dbReference type="Pfam" id="PF00023">
    <property type="entry name" value="Ank"/>
    <property type="match status" value="1"/>
</dbReference>
<proteinExistence type="predicted"/>
<evidence type="ECO:0000256" key="1">
    <source>
        <dbReference type="ARBA" id="ARBA00022737"/>
    </source>
</evidence>
<dbReference type="AlphaFoldDB" id="A0ABD2X2H5"/>
<dbReference type="InterPro" id="IPR036770">
    <property type="entry name" value="Ankyrin_rpt-contain_sf"/>
</dbReference>
<keyword evidence="1" id="KW-0677">Repeat</keyword>
<evidence type="ECO:0000256" key="3">
    <source>
        <dbReference type="PROSITE-ProRule" id="PRU00023"/>
    </source>
</evidence>
<dbReference type="EMBL" id="JBJJXI010000055">
    <property type="protein sequence ID" value="KAL3399533.1"/>
    <property type="molecule type" value="Genomic_DNA"/>
</dbReference>
<dbReference type="Proteomes" id="UP001627154">
    <property type="component" value="Unassembled WGS sequence"/>
</dbReference>
<name>A0ABD2X2H5_9HYME</name>
<dbReference type="PANTHER" id="PTHR24123">
    <property type="entry name" value="ANKYRIN REPEAT-CONTAINING"/>
    <property type="match status" value="1"/>
</dbReference>
<evidence type="ECO:0000256" key="2">
    <source>
        <dbReference type="ARBA" id="ARBA00023043"/>
    </source>
</evidence>
<dbReference type="InterPro" id="IPR051165">
    <property type="entry name" value="Multifunctional_ANK_Repeat"/>
</dbReference>